<feature type="domain" description="Histidine kinase/HSP90-like ATPase" evidence="5">
    <location>
        <begin position="584"/>
        <end position="680"/>
    </location>
</feature>
<feature type="transmembrane region" description="Helical" evidence="4">
    <location>
        <begin position="419"/>
        <end position="439"/>
    </location>
</feature>
<dbReference type="Pfam" id="PF07695">
    <property type="entry name" value="7TMR-DISM_7TM"/>
    <property type="match status" value="1"/>
</dbReference>
<feature type="transmembrane region" description="Helical" evidence="4">
    <location>
        <begin position="390"/>
        <end position="413"/>
    </location>
</feature>
<keyword evidence="4" id="KW-0472">Membrane</keyword>
<dbReference type="Proteomes" id="UP000776983">
    <property type="component" value="Unassembled WGS sequence"/>
</dbReference>
<dbReference type="EMBL" id="JACDXW010000008">
    <property type="protein sequence ID" value="MCB5364759.1"/>
    <property type="molecule type" value="Genomic_DNA"/>
</dbReference>
<proteinExistence type="predicted"/>
<dbReference type="SUPFAM" id="SSF55874">
    <property type="entry name" value="ATPase domain of HSP90 chaperone/DNA topoisomerase II/histidine kinase"/>
    <property type="match status" value="1"/>
</dbReference>
<dbReference type="SMART" id="SM00387">
    <property type="entry name" value="HATPase_c"/>
    <property type="match status" value="1"/>
</dbReference>
<gene>
    <name evidence="6" type="ORF">H0484_13465</name>
</gene>
<protein>
    <submittedName>
        <fullName evidence="6">Histidine kinase</fullName>
    </submittedName>
</protein>
<dbReference type="CDD" id="cd16917">
    <property type="entry name" value="HATPase_UhpB-NarQ-NarX-like"/>
    <property type="match status" value="1"/>
</dbReference>
<name>A0ABS8CG23_9BURK</name>
<feature type="transmembrane region" description="Helical" evidence="4">
    <location>
        <begin position="331"/>
        <end position="351"/>
    </location>
</feature>
<keyword evidence="1" id="KW-0808">Transferase</keyword>
<feature type="transmembrane region" description="Helical" evidence="4">
    <location>
        <begin position="242"/>
        <end position="261"/>
    </location>
</feature>
<keyword evidence="4" id="KW-1133">Transmembrane helix</keyword>
<dbReference type="InterPro" id="IPR036890">
    <property type="entry name" value="HATPase_C_sf"/>
</dbReference>
<dbReference type="InterPro" id="IPR050482">
    <property type="entry name" value="Sensor_HK_TwoCompSys"/>
</dbReference>
<evidence type="ECO:0000259" key="5">
    <source>
        <dbReference type="SMART" id="SM00387"/>
    </source>
</evidence>
<evidence type="ECO:0000313" key="6">
    <source>
        <dbReference type="EMBL" id="MCB5364759.1"/>
    </source>
</evidence>
<keyword evidence="3" id="KW-0902">Two-component regulatory system</keyword>
<accession>A0ABS8CG23</accession>
<keyword evidence="7" id="KW-1185">Reference proteome</keyword>
<dbReference type="Gene3D" id="1.20.5.1930">
    <property type="match status" value="1"/>
</dbReference>
<dbReference type="Gene3D" id="3.30.565.10">
    <property type="entry name" value="Histidine kinase-like ATPase, C-terminal domain"/>
    <property type="match status" value="1"/>
</dbReference>
<dbReference type="GO" id="GO:0016301">
    <property type="term" value="F:kinase activity"/>
    <property type="evidence" value="ECO:0007669"/>
    <property type="project" value="UniProtKB-KW"/>
</dbReference>
<dbReference type="Gene3D" id="2.60.120.260">
    <property type="entry name" value="Galactose-binding domain-like"/>
    <property type="match status" value="1"/>
</dbReference>
<feature type="transmembrane region" description="Helical" evidence="4">
    <location>
        <begin position="357"/>
        <end position="378"/>
    </location>
</feature>
<dbReference type="InterPro" id="IPR003594">
    <property type="entry name" value="HATPase_dom"/>
</dbReference>
<evidence type="ECO:0000256" key="4">
    <source>
        <dbReference type="SAM" id="Phobius"/>
    </source>
</evidence>
<keyword evidence="2 6" id="KW-0418">Kinase</keyword>
<comment type="caution">
    <text evidence="6">The sequence shown here is derived from an EMBL/GenBank/DDBJ whole genome shotgun (WGS) entry which is preliminary data.</text>
</comment>
<evidence type="ECO:0000256" key="2">
    <source>
        <dbReference type="ARBA" id="ARBA00022777"/>
    </source>
</evidence>
<dbReference type="InterPro" id="IPR008979">
    <property type="entry name" value="Galactose-bd-like_sf"/>
</dbReference>
<evidence type="ECO:0000256" key="1">
    <source>
        <dbReference type="ARBA" id="ARBA00022679"/>
    </source>
</evidence>
<feature type="transmembrane region" description="Helical" evidence="4">
    <location>
        <begin position="41"/>
        <end position="61"/>
    </location>
</feature>
<evidence type="ECO:0000256" key="3">
    <source>
        <dbReference type="ARBA" id="ARBA00023012"/>
    </source>
</evidence>
<feature type="transmembrane region" description="Helical" evidence="4">
    <location>
        <begin position="299"/>
        <end position="319"/>
    </location>
</feature>
<organism evidence="6 7">
    <name type="scientific">Mesopusillimonas faecipullorum</name>
    <dbReference type="NCBI Taxonomy" id="2755040"/>
    <lineage>
        <taxon>Bacteria</taxon>
        <taxon>Pseudomonadati</taxon>
        <taxon>Pseudomonadota</taxon>
        <taxon>Betaproteobacteria</taxon>
        <taxon>Burkholderiales</taxon>
        <taxon>Alcaligenaceae</taxon>
        <taxon>Mesopusillimonas</taxon>
    </lineage>
</organism>
<keyword evidence="4" id="KW-0812">Transmembrane</keyword>
<reference evidence="6 7" key="1">
    <citation type="submission" date="2020-07" db="EMBL/GenBank/DDBJ databases">
        <title>Pusillimonas sp. nov., isolated from poultry manure in Taiwan.</title>
        <authorList>
            <person name="Lin S.-Y."/>
            <person name="Tang Y.-S."/>
            <person name="Young C.-C."/>
        </authorList>
    </citation>
    <scope>NUCLEOTIDE SEQUENCE [LARGE SCALE GENOMIC DNA]</scope>
    <source>
        <strain evidence="6 7">CC-YST705</strain>
    </source>
</reference>
<dbReference type="PANTHER" id="PTHR24421">
    <property type="entry name" value="NITRATE/NITRITE SENSOR PROTEIN NARX-RELATED"/>
    <property type="match status" value="1"/>
</dbReference>
<evidence type="ECO:0000313" key="7">
    <source>
        <dbReference type="Proteomes" id="UP000776983"/>
    </source>
</evidence>
<sequence>MKHVRAACCINSGAMQVTGLIKHTPINQARKSGSLTWAWRFVLRFVGLWILFLLGGVVAWGSENATHLPAGASPLSASQATCRPHVISVRTAAQRVVPGVDSAKPPDEAWLPVSFPDTWHSRGAPQESAVWYRLDWELPCQPSEVSVALATQGFSLAGEVFSNHELLWRDMQVQEPLSRSWNVPRYWLLPTSSLKAGENTIWLRVYSVPHLAPGLWETRVGPPSEIYAWYEARRALQRSLPMLNIAVTGVLGLIFLFFWLLRPSEATAGWFAAMALAWNVFMGSFLISSPWPWQDSYAVVRWVTVAFILYACTFCLFTWRFANVRYRRSERVLWGLTAAAIVILALVPPAVLVPAAVWGAGLYGSLFIFNCLFFQRIAWRGEGTGKGMRLMALCLLTFIPIALLDFLSLLRVIHLPFSLTPWSAPITATMMALILAWRFSSHQKQIERFNQDLSVTVERTREELTASLHSRHTLALRNARLEERLQIAHDLHDGMGSTLIRTIAQIEHTKANPDARHMLAALKSMRDDLRQIIDSGTGESAVALETPTLWLAPLRHRFVRLLETLDVASEWHVPKSWPVQPSAAQCLALTRFVEEAMTNVVKHAAARRVVLRLEPEPDNTGMRLCIEDDGVGFDLDAVLNAGLSVGIHSMSRRIARIGGTLHITSEPGKTLLCVYLGAGAAPIAGPATA</sequence>
<dbReference type="InterPro" id="IPR011623">
    <property type="entry name" value="7TMR_DISM_rcpt_extracell_dom1"/>
</dbReference>
<feature type="transmembrane region" description="Helical" evidence="4">
    <location>
        <begin position="268"/>
        <end position="287"/>
    </location>
</feature>
<dbReference type="SUPFAM" id="SSF49785">
    <property type="entry name" value="Galactose-binding domain-like"/>
    <property type="match status" value="1"/>
</dbReference>
<dbReference type="Pfam" id="PF02518">
    <property type="entry name" value="HATPase_c"/>
    <property type="match status" value="1"/>
</dbReference>
<dbReference type="RefSeq" id="WP_226955174.1">
    <property type="nucleotide sequence ID" value="NZ_JACDXW010000008.1"/>
</dbReference>